<organism evidence="3 4">
    <name type="scientific">Escovopsis weberi</name>
    <dbReference type="NCBI Taxonomy" id="150374"/>
    <lineage>
        <taxon>Eukaryota</taxon>
        <taxon>Fungi</taxon>
        <taxon>Dikarya</taxon>
        <taxon>Ascomycota</taxon>
        <taxon>Pezizomycotina</taxon>
        <taxon>Sordariomycetes</taxon>
        <taxon>Hypocreomycetidae</taxon>
        <taxon>Hypocreales</taxon>
        <taxon>Hypocreaceae</taxon>
        <taxon>Escovopsis</taxon>
    </lineage>
</organism>
<dbReference type="AlphaFoldDB" id="A0A0M9VTJ0"/>
<evidence type="ECO:0000256" key="2">
    <source>
        <dbReference type="SAM" id="MobiDB-lite"/>
    </source>
</evidence>
<feature type="compositionally biased region" description="Acidic residues" evidence="2">
    <location>
        <begin position="10"/>
        <end position="43"/>
    </location>
</feature>
<dbReference type="EMBL" id="LGSR01000020">
    <property type="protein sequence ID" value="KOS18865.1"/>
    <property type="molecule type" value="Genomic_DNA"/>
</dbReference>
<dbReference type="Proteomes" id="UP000053831">
    <property type="component" value="Unassembled WGS sequence"/>
</dbReference>
<protein>
    <submittedName>
        <fullName evidence="3">Uncharacterized protein</fullName>
    </submittedName>
</protein>
<accession>A0A0M9VTJ0</accession>
<evidence type="ECO:0000313" key="4">
    <source>
        <dbReference type="Proteomes" id="UP000053831"/>
    </source>
</evidence>
<evidence type="ECO:0000313" key="3">
    <source>
        <dbReference type="EMBL" id="KOS18865.1"/>
    </source>
</evidence>
<dbReference type="STRING" id="150374.A0A0M9VTJ0"/>
<proteinExistence type="predicted"/>
<dbReference type="OrthoDB" id="5335351at2759"/>
<gene>
    <name evidence="3" type="ORF">ESCO_000244</name>
</gene>
<keyword evidence="1" id="KW-0175">Coiled coil</keyword>
<reference evidence="3 4" key="1">
    <citation type="submission" date="2015-07" db="EMBL/GenBank/DDBJ databases">
        <title>The genome of the fungus Escovopsis weberi, a specialized disease agent of ant agriculture.</title>
        <authorList>
            <person name="de Man T.J."/>
            <person name="Stajich J.E."/>
            <person name="Kubicek C.P."/>
            <person name="Chenthamara K."/>
            <person name="Atanasova L."/>
            <person name="Druzhinina I.S."/>
            <person name="Birnbaum S."/>
            <person name="Barribeau S.M."/>
            <person name="Teiling C."/>
            <person name="Suen G."/>
            <person name="Currie C."/>
            <person name="Gerardo N.M."/>
        </authorList>
    </citation>
    <scope>NUCLEOTIDE SEQUENCE [LARGE SCALE GENOMIC DNA]</scope>
</reference>
<keyword evidence="4" id="KW-1185">Reference proteome</keyword>
<evidence type="ECO:0000256" key="1">
    <source>
        <dbReference type="SAM" id="Coils"/>
    </source>
</evidence>
<feature type="coiled-coil region" evidence="1">
    <location>
        <begin position="84"/>
        <end position="111"/>
    </location>
</feature>
<sequence>MSSPAKSNPDAEDAVFDEQQEDLDDQDVLEEEFEEELEEDQDEDTARLEFNLDMARTPDLSHVDQNGDTSISPGTPGVLGPFDWDDFEHRYERALEEADEHEKEILKEAEDLSRYFAAWSSAASAHDNERAVKRLQTRQRYVNISEEKLAQKQQHYEEVVRAFESALALLRST</sequence>
<feature type="region of interest" description="Disordered" evidence="2">
    <location>
        <begin position="1"/>
        <end position="83"/>
    </location>
</feature>
<feature type="compositionally biased region" description="Polar residues" evidence="2">
    <location>
        <begin position="63"/>
        <end position="73"/>
    </location>
</feature>
<name>A0A0M9VTJ0_ESCWE</name>
<comment type="caution">
    <text evidence="3">The sequence shown here is derived from an EMBL/GenBank/DDBJ whole genome shotgun (WGS) entry which is preliminary data.</text>
</comment>